<dbReference type="Gene3D" id="3.40.50.300">
    <property type="entry name" value="P-loop containing nucleotide triphosphate hydrolases"/>
    <property type="match status" value="1"/>
</dbReference>
<keyword evidence="2 9" id="KW-0328">Glycosyltransferase</keyword>
<evidence type="ECO:0000256" key="7">
    <source>
        <dbReference type="ARBA" id="ARBA00047597"/>
    </source>
</evidence>
<dbReference type="InterPro" id="IPR007111">
    <property type="entry name" value="NACHT_NTPase"/>
</dbReference>
<evidence type="ECO:0000259" key="10">
    <source>
        <dbReference type="PROSITE" id="PS50837"/>
    </source>
</evidence>
<evidence type="ECO:0000256" key="3">
    <source>
        <dbReference type="ARBA" id="ARBA00022679"/>
    </source>
</evidence>
<dbReference type="GO" id="GO:0016491">
    <property type="term" value="F:oxidoreductase activity"/>
    <property type="evidence" value="ECO:0007669"/>
    <property type="project" value="TreeGrafter"/>
</dbReference>
<dbReference type="InterPro" id="IPR000768">
    <property type="entry name" value="ART"/>
</dbReference>
<dbReference type="GO" id="GO:0016779">
    <property type="term" value="F:nucleotidyltransferase activity"/>
    <property type="evidence" value="ECO:0007669"/>
    <property type="project" value="UniProtKB-KW"/>
</dbReference>
<evidence type="ECO:0000256" key="1">
    <source>
        <dbReference type="ARBA" id="ARBA00009558"/>
    </source>
</evidence>
<dbReference type="InterPro" id="IPR004155">
    <property type="entry name" value="PBS_lyase_HEAT"/>
</dbReference>
<keyword evidence="3 9" id="KW-0808">Transferase</keyword>
<dbReference type="SUPFAM" id="SSF48371">
    <property type="entry name" value="ARM repeat"/>
    <property type="match status" value="1"/>
</dbReference>
<name>A0A819SA61_9BILA</name>
<dbReference type="PROSITE" id="PS50077">
    <property type="entry name" value="HEAT_REPEAT"/>
    <property type="match status" value="4"/>
</dbReference>
<feature type="repeat" description="HEAT" evidence="8">
    <location>
        <begin position="1226"/>
        <end position="1264"/>
    </location>
</feature>
<dbReference type="GO" id="GO:0030117">
    <property type="term" value="C:membrane coat"/>
    <property type="evidence" value="ECO:0007669"/>
    <property type="project" value="InterPro"/>
</dbReference>
<dbReference type="GO" id="GO:0106274">
    <property type="term" value="F:NAD+-protein-arginine ADP-ribosyltransferase activity"/>
    <property type="evidence" value="ECO:0007669"/>
    <property type="project" value="UniProtKB-EC"/>
</dbReference>
<dbReference type="EC" id="2.4.2.31" evidence="9"/>
<protein>
    <recommendedName>
        <fullName evidence="9">NAD(P)(+)--arginine ADP-ribosyltransferase</fullName>
        <ecNumber evidence="9">2.4.2.31</ecNumber>
    </recommendedName>
    <alternativeName>
        <fullName evidence="9">Mono(ADP-ribosyl)transferase</fullName>
    </alternativeName>
</protein>
<dbReference type="InterPro" id="IPR034085">
    <property type="entry name" value="TOG"/>
</dbReference>
<dbReference type="GO" id="GO:0016192">
    <property type="term" value="P:vesicle-mediated transport"/>
    <property type="evidence" value="ECO:0007669"/>
    <property type="project" value="InterPro"/>
</dbReference>
<dbReference type="InterPro" id="IPR011989">
    <property type="entry name" value="ARM-like"/>
</dbReference>
<evidence type="ECO:0000256" key="6">
    <source>
        <dbReference type="ARBA" id="ARBA00045876"/>
    </source>
</evidence>
<dbReference type="PROSITE" id="PS51996">
    <property type="entry name" value="TR_MART"/>
    <property type="match status" value="1"/>
</dbReference>
<evidence type="ECO:0000256" key="4">
    <source>
        <dbReference type="ARBA" id="ARBA00022695"/>
    </source>
</evidence>
<feature type="domain" description="NACHT" evidence="10">
    <location>
        <begin position="315"/>
        <end position="441"/>
    </location>
</feature>
<dbReference type="Pfam" id="PF01602">
    <property type="entry name" value="Adaptin_N"/>
    <property type="match status" value="1"/>
</dbReference>
<dbReference type="InterPro" id="IPR016024">
    <property type="entry name" value="ARM-type_fold"/>
</dbReference>
<keyword evidence="5" id="KW-0677">Repeat</keyword>
<comment type="function">
    <text evidence="6">Catalyzes the hydroxylation of the N(6)-(4-aminobutyl)-L-lysine intermediate produced by deoxyhypusine synthase/DHPS on a critical lysine of the eukaryotic translation initiation factor 5A/eIF-5A. This is the second step of the post-translational modification of that lysine into an unusual amino acid residue named hypusine. Hypusination is unique to mature eIF-5A factor and is essential for its function.</text>
</comment>
<dbReference type="Pfam" id="PF01129">
    <property type="entry name" value="ART"/>
    <property type="match status" value="1"/>
</dbReference>
<comment type="similarity">
    <text evidence="1 9">Belongs to the Arg-specific ADP-ribosyltransferase family.</text>
</comment>
<dbReference type="Gene3D" id="1.25.10.10">
    <property type="entry name" value="Leucine-rich Repeat Variant"/>
    <property type="match status" value="6"/>
</dbReference>
<dbReference type="InterPro" id="IPR000225">
    <property type="entry name" value="Armadillo"/>
</dbReference>
<dbReference type="Gene3D" id="3.90.176.10">
    <property type="entry name" value="Toxin ADP-ribosyltransferase, Chain A, domain 1"/>
    <property type="match status" value="1"/>
</dbReference>
<keyword evidence="9" id="KW-0521">NADP</keyword>
<keyword evidence="9" id="KW-0520">NAD</keyword>
<dbReference type="SMART" id="SM01349">
    <property type="entry name" value="TOG"/>
    <property type="match status" value="1"/>
</dbReference>
<evidence type="ECO:0000256" key="5">
    <source>
        <dbReference type="ARBA" id="ARBA00022737"/>
    </source>
</evidence>
<dbReference type="SUPFAM" id="SSF56399">
    <property type="entry name" value="ADP-ribosylation"/>
    <property type="match status" value="1"/>
</dbReference>
<dbReference type="PANTHER" id="PTHR12697:SF5">
    <property type="entry name" value="DEOXYHYPUSINE HYDROXYLASE"/>
    <property type="match status" value="1"/>
</dbReference>
<evidence type="ECO:0000256" key="2">
    <source>
        <dbReference type="ARBA" id="ARBA00022676"/>
    </source>
</evidence>
<dbReference type="EMBL" id="CAJOAY010003980">
    <property type="protein sequence ID" value="CAF4049339.1"/>
    <property type="molecule type" value="Genomic_DNA"/>
</dbReference>
<keyword evidence="4" id="KW-0548">Nucleotidyltransferase</keyword>
<feature type="repeat" description="HEAT" evidence="8">
    <location>
        <begin position="913"/>
        <end position="951"/>
    </location>
</feature>
<reference evidence="11" key="1">
    <citation type="submission" date="2021-02" db="EMBL/GenBank/DDBJ databases">
        <authorList>
            <person name="Nowell W R."/>
        </authorList>
    </citation>
    <scope>NUCLEOTIDE SEQUENCE</scope>
</reference>
<comment type="catalytic activity">
    <reaction evidence="7 9">
        <text>L-arginyl-[protein] + NAD(+) = N(omega)-(ADP-D-ribosyl)-L-arginyl-[protein] + nicotinamide + H(+)</text>
        <dbReference type="Rhea" id="RHEA:19149"/>
        <dbReference type="Rhea" id="RHEA-COMP:10532"/>
        <dbReference type="Rhea" id="RHEA-COMP:15087"/>
        <dbReference type="ChEBI" id="CHEBI:15378"/>
        <dbReference type="ChEBI" id="CHEBI:17154"/>
        <dbReference type="ChEBI" id="CHEBI:29965"/>
        <dbReference type="ChEBI" id="CHEBI:57540"/>
        <dbReference type="ChEBI" id="CHEBI:142554"/>
        <dbReference type="EC" id="2.4.2.31"/>
    </reaction>
</comment>
<gene>
    <name evidence="11" type="ORF">OKA104_LOCUS32682</name>
</gene>
<evidence type="ECO:0000256" key="8">
    <source>
        <dbReference type="PROSITE-ProRule" id="PRU00103"/>
    </source>
</evidence>
<comment type="caution">
    <text evidence="11">The sequence shown here is derived from an EMBL/GenBank/DDBJ whole genome shotgun (WGS) entry which is preliminary data.</text>
</comment>
<organism evidence="11 12">
    <name type="scientific">Adineta steineri</name>
    <dbReference type="NCBI Taxonomy" id="433720"/>
    <lineage>
        <taxon>Eukaryota</taxon>
        <taxon>Metazoa</taxon>
        <taxon>Spiralia</taxon>
        <taxon>Gnathifera</taxon>
        <taxon>Rotifera</taxon>
        <taxon>Eurotatoria</taxon>
        <taxon>Bdelloidea</taxon>
        <taxon>Adinetida</taxon>
        <taxon>Adinetidae</taxon>
        <taxon>Adineta</taxon>
    </lineage>
</organism>
<evidence type="ECO:0000313" key="12">
    <source>
        <dbReference type="Proteomes" id="UP000663881"/>
    </source>
</evidence>
<dbReference type="PANTHER" id="PTHR12697">
    <property type="entry name" value="PBS LYASE HEAT-LIKE PROTEIN"/>
    <property type="match status" value="1"/>
</dbReference>
<evidence type="ECO:0000313" key="11">
    <source>
        <dbReference type="EMBL" id="CAF4049339.1"/>
    </source>
</evidence>
<dbReference type="InterPro" id="IPR027417">
    <property type="entry name" value="P-loop_NTPase"/>
</dbReference>
<proteinExistence type="inferred from homology"/>
<evidence type="ECO:0000256" key="9">
    <source>
        <dbReference type="RuleBase" id="RU361228"/>
    </source>
</evidence>
<feature type="repeat" description="HEAT" evidence="8">
    <location>
        <begin position="1156"/>
        <end position="1194"/>
    </location>
</feature>
<dbReference type="InterPro" id="IPR021133">
    <property type="entry name" value="HEAT_type_2"/>
</dbReference>
<feature type="repeat" description="HEAT" evidence="8">
    <location>
        <begin position="1121"/>
        <end position="1159"/>
    </location>
</feature>
<dbReference type="InterPro" id="IPR002553">
    <property type="entry name" value="Clathrin/coatomer_adapt-like_N"/>
</dbReference>
<dbReference type="SUPFAM" id="SSF52540">
    <property type="entry name" value="P-loop containing nucleoside triphosphate hydrolases"/>
    <property type="match status" value="1"/>
</dbReference>
<dbReference type="GO" id="GO:0006886">
    <property type="term" value="P:intracellular protein transport"/>
    <property type="evidence" value="ECO:0007669"/>
    <property type="project" value="InterPro"/>
</dbReference>
<dbReference type="SMART" id="SM00567">
    <property type="entry name" value="EZ_HEAT"/>
    <property type="match status" value="14"/>
</dbReference>
<dbReference type="Proteomes" id="UP000663881">
    <property type="component" value="Unassembled WGS sequence"/>
</dbReference>
<dbReference type="SMART" id="SM00185">
    <property type="entry name" value="ARM"/>
    <property type="match status" value="5"/>
</dbReference>
<accession>A0A819SA61</accession>
<dbReference type="PROSITE" id="PS50837">
    <property type="entry name" value="NACHT"/>
    <property type="match status" value="1"/>
</dbReference>
<sequence>MLDNRFINRTLSELQEANRNPIFGYEDSPVLTLEEAVEKLTPLVPDVIAYVTTAKNKYYRYSDLLTQDESAAIYLYSMPSSFFSSLNNALRAEDRHALKPWFAYLKLFMTALKKLPSIKAVVWRGVYGDVGSVFTNKNIDIWWSVNSTSMDLIIVQPFLDERGTLFAIEAMHGKDISQFSANPEEKEIILMPGTYVRAKTEALNFINRLFVVHLDEVTLHSESQSESNYLFEWIKQEYRQNGYIERLMNPAKFYPIEESYINLALVETKKQQQKEKQLRDAPNNDAIMGSFEEIYGTKTTVDVKNIFETCKNQEKKVLVFGRAGIGKSTFCRYIAYKWAMGSCWTEYELLALIPLRHLTTNRYPPLPISQNYSLIDLVKKEIFSYDLSESEDKLLKKYFDAKKTLWILDGYDEIVQSVPLHLECLFEQLLKTPHHILTSRPYQNALAYHVQMEITGFTDKDIERYLQQFFDQIKDELDNSLNKSQKLFRFLQTNPSIWGVAHIPVNLELICSLWSNEDFIETKELTITSLYTVMVEWLCRRYSSMPNKKIQNLSKDDVNQRCEKELTFLENLAFNGMKSNTIIIRPNLLKKALNEEEVSLHTHPHILNMGVLKSFNKQGIDTQIETDKDHYFVHLSFQEYFTARYLLKALKESSTHQEEIKFIQREKYNQRCALVFTFLSGLSSEDDANICLNIFWGFILTPPMDLLGIRHMQLIISCIEETANQSIIPQHTLLLEWIAKCIKHNLFMENQTIRERLAESLRRAPSVISNQIIINVVTHLLLSNDSNTRSAVLSFISKINSSNLAVAMTKLVALEINDKNEMIRCYAYEALGNVGKQAATNEVITELINALEDESQWVRLSACHALGKIGEKAATNEVITKLVSVLEDESVSIKISVWQALGKMGKKAATNEVIAKLINALEDENPEVRECACEALENMGEHAATNEVITKLVSALEDESNDVRRGVCQALGNMGEKAAMNEVINKLVSALEDRSVRYSACEALGKIGEKAATNVVINKLISALERENDIVRSSACKALENIGKKAATNEVISKLLSTFEDKSDIVRLSASLALGNIAGKAATNEVINKLISALEGVTVSIRSSACKALGNIGEKAATNEVITELINALEDESDEVRSSACEALGNIGKQAATNEVITKLISTLEDESDEVRSSACHALGKIGEKAATNEVITKLVSVLEDESISIKISVWQALGKMGEKAATNEVIAKLINALEDESPEVRECACEALGNMGKKAATNEVITKLVSALESVRVNVRSSACEALGRIGEKAATNEVITKLVNALEDESRWVRESAYEALRNIGERAATNEVITKLANMNDADGQLRFEAASAIDGIFRSSAVMITFGPMLISKLCVCGRLLECLKNVSLDELIRKFFDTQDADWLLAAIEITLQKGAAVSINEDKLLVYDNGETIQLSVPNLKLHNELVETFTIKAKALHLSFEIPSHLKN</sequence>
<dbReference type="Pfam" id="PF05729">
    <property type="entry name" value="NACHT"/>
    <property type="match status" value="1"/>
</dbReference>
<dbReference type="Pfam" id="PF13646">
    <property type="entry name" value="HEAT_2"/>
    <property type="match status" value="1"/>
</dbReference>